<dbReference type="EMBL" id="JAUUTY010000002">
    <property type="protein sequence ID" value="KAK1686933.1"/>
    <property type="molecule type" value="Genomic_DNA"/>
</dbReference>
<name>A0AAD8TSJ3_LOLMU</name>
<sequence>MFCASILKKLAPPLLREVESSSRLSADAQPFTPRRMTRTAAIAVDARGKKAAKASAAETVLLKALGICPEELSVDEEHLASFHEIFDSPLGDRHVRVMASIFGKMVPQSFEQQESCRVAVAAH</sequence>
<proteinExistence type="predicted"/>
<keyword evidence="2" id="KW-1185">Reference proteome</keyword>
<evidence type="ECO:0000313" key="2">
    <source>
        <dbReference type="Proteomes" id="UP001231189"/>
    </source>
</evidence>
<gene>
    <name evidence="1" type="ORF">QYE76_047781</name>
</gene>
<protein>
    <submittedName>
        <fullName evidence="1">Uncharacterized protein</fullName>
    </submittedName>
</protein>
<organism evidence="1 2">
    <name type="scientific">Lolium multiflorum</name>
    <name type="common">Italian ryegrass</name>
    <name type="synonym">Lolium perenne subsp. multiflorum</name>
    <dbReference type="NCBI Taxonomy" id="4521"/>
    <lineage>
        <taxon>Eukaryota</taxon>
        <taxon>Viridiplantae</taxon>
        <taxon>Streptophyta</taxon>
        <taxon>Embryophyta</taxon>
        <taxon>Tracheophyta</taxon>
        <taxon>Spermatophyta</taxon>
        <taxon>Magnoliopsida</taxon>
        <taxon>Liliopsida</taxon>
        <taxon>Poales</taxon>
        <taxon>Poaceae</taxon>
        <taxon>BOP clade</taxon>
        <taxon>Pooideae</taxon>
        <taxon>Poodae</taxon>
        <taxon>Poeae</taxon>
        <taxon>Poeae Chloroplast Group 2 (Poeae type)</taxon>
        <taxon>Loliodinae</taxon>
        <taxon>Loliinae</taxon>
        <taxon>Lolium</taxon>
    </lineage>
</organism>
<evidence type="ECO:0000313" key="1">
    <source>
        <dbReference type="EMBL" id="KAK1686933.1"/>
    </source>
</evidence>
<dbReference type="Proteomes" id="UP001231189">
    <property type="component" value="Unassembled WGS sequence"/>
</dbReference>
<accession>A0AAD8TSJ3</accession>
<comment type="caution">
    <text evidence="1">The sequence shown here is derived from an EMBL/GenBank/DDBJ whole genome shotgun (WGS) entry which is preliminary data.</text>
</comment>
<dbReference type="AlphaFoldDB" id="A0AAD8TSJ3"/>
<reference evidence="1" key="1">
    <citation type="submission" date="2023-07" db="EMBL/GenBank/DDBJ databases">
        <title>A chromosome-level genome assembly of Lolium multiflorum.</title>
        <authorList>
            <person name="Chen Y."/>
            <person name="Copetti D."/>
            <person name="Kolliker R."/>
            <person name="Studer B."/>
        </authorList>
    </citation>
    <scope>NUCLEOTIDE SEQUENCE</scope>
    <source>
        <strain evidence="1">02402/16</strain>
        <tissue evidence="1">Leaf</tissue>
    </source>
</reference>